<evidence type="ECO:0000313" key="3">
    <source>
        <dbReference type="EMBL" id="OEH86739.1"/>
    </source>
</evidence>
<reference evidence="3 4" key="1">
    <citation type="submission" date="2016-09" db="EMBL/GenBank/DDBJ databases">
        <title>Desulfuribacillus arsenicus sp. nov., an obligately anaerobic, dissimilatory arsenic- and antimonate-reducing bacterium isolated from anoxic sediments.</title>
        <authorList>
            <person name="Abin C.A."/>
            <person name="Hollibaugh J.T."/>
        </authorList>
    </citation>
    <scope>NUCLEOTIDE SEQUENCE [LARGE SCALE GENOMIC DNA]</scope>
    <source>
        <strain evidence="3 4">MLFW-2</strain>
    </source>
</reference>
<evidence type="ECO:0000313" key="4">
    <source>
        <dbReference type="Proteomes" id="UP000095255"/>
    </source>
</evidence>
<sequence>MNVLVFPCGSEIGLEINRALSNVKGIKLFGASSVSSNHGKYVYENYIGDVPHIHNEEFIGRLNELVESYEIDVVFPAHDSVVLELSKHIDKVKYKIITSPYETCFLCRSKLRTYNFFKDIINTPYIFENSDIEKNFPIFMKPDIGEGSRGVHLAHNKEDIDFYLSKDPSLLLLEYLPGSEYTIDCFTNTAGQLLFVSGRERVRISNGISVETKPVELTEVYEIAHKINNSIPLQGAWFFQLKKRNNGDLVLLEIAPRIAGSMGLVRNMGVNLPLLSIYDKSGIAVSILANSYDIVMDRALHSKYKIKIEYNHVYIDLDDTIIFNGKLVPTVMHFIIQCINRDIKVHLLSKHRGEIISYLERYRIKQLFDTITRIDDTDEKHRFINQRDAIFIDDSYQERISVSQRLKIPTFDINSIESLIDWRV</sequence>
<protein>
    <submittedName>
        <fullName evidence="3">Carbamoylphosphate synthase large subunit short form</fullName>
    </submittedName>
</protein>
<dbReference type="STRING" id="1390249.BHU72_00230"/>
<keyword evidence="1" id="KW-0067">ATP-binding</keyword>
<dbReference type="Proteomes" id="UP000095255">
    <property type="component" value="Unassembled WGS sequence"/>
</dbReference>
<dbReference type="RefSeq" id="WP_069700616.1">
    <property type="nucleotide sequence ID" value="NZ_MJAT01000001.1"/>
</dbReference>
<dbReference type="EMBL" id="MJAT01000001">
    <property type="protein sequence ID" value="OEH86739.1"/>
    <property type="molecule type" value="Genomic_DNA"/>
</dbReference>
<dbReference type="InterPro" id="IPR011761">
    <property type="entry name" value="ATP-grasp"/>
</dbReference>
<dbReference type="SUPFAM" id="SSF56784">
    <property type="entry name" value="HAD-like"/>
    <property type="match status" value="1"/>
</dbReference>
<dbReference type="SUPFAM" id="SSF56059">
    <property type="entry name" value="Glutathione synthetase ATP-binding domain-like"/>
    <property type="match status" value="1"/>
</dbReference>
<feature type="domain" description="ATP-grasp" evidence="2">
    <location>
        <begin position="110"/>
        <end position="283"/>
    </location>
</feature>
<dbReference type="Gene3D" id="3.40.50.20">
    <property type="match status" value="1"/>
</dbReference>
<dbReference type="PROSITE" id="PS50975">
    <property type="entry name" value="ATP_GRASP"/>
    <property type="match status" value="1"/>
</dbReference>
<dbReference type="Pfam" id="PF15632">
    <property type="entry name" value="ATPgrasp_Ter"/>
    <property type="match status" value="1"/>
</dbReference>
<proteinExistence type="predicted"/>
<evidence type="ECO:0000259" key="2">
    <source>
        <dbReference type="PROSITE" id="PS50975"/>
    </source>
</evidence>
<dbReference type="GO" id="GO:0046872">
    <property type="term" value="F:metal ion binding"/>
    <property type="evidence" value="ECO:0007669"/>
    <property type="project" value="InterPro"/>
</dbReference>
<dbReference type="InterPro" id="IPR036412">
    <property type="entry name" value="HAD-like_sf"/>
</dbReference>
<dbReference type="Gene3D" id="3.30.470.20">
    <property type="entry name" value="ATP-grasp fold, B domain"/>
    <property type="match status" value="1"/>
</dbReference>
<dbReference type="OrthoDB" id="9803907at2"/>
<comment type="caution">
    <text evidence="3">The sequence shown here is derived from an EMBL/GenBank/DDBJ whole genome shotgun (WGS) entry which is preliminary data.</text>
</comment>
<keyword evidence="1" id="KW-0547">Nucleotide-binding</keyword>
<name>A0A1E5L9P5_9FIRM</name>
<accession>A0A1E5L9P5</accession>
<gene>
    <name evidence="3" type="ORF">BHU72_00230</name>
</gene>
<keyword evidence="4" id="KW-1185">Reference proteome</keyword>
<dbReference type="GO" id="GO:0005524">
    <property type="term" value="F:ATP binding"/>
    <property type="evidence" value="ECO:0007669"/>
    <property type="project" value="UniProtKB-UniRule"/>
</dbReference>
<evidence type="ECO:0000256" key="1">
    <source>
        <dbReference type="PROSITE-ProRule" id="PRU00409"/>
    </source>
</evidence>
<dbReference type="AlphaFoldDB" id="A0A1E5L9P5"/>
<organism evidence="3 4">
    <name type="scientific">Desulfuribacillus stibiiarsenatis</name>
    <dbReference type="NCBI Taxonomy" id="1390249"/>
    <lineage>
        <taxon>Bacteria</taxon>
        <taxon>Bacillati</taxon>
        <taxon>Bacillota</taxon>
        <taxon>Desulfuribacillia</taxon>
        <taxon>Desulfuribacillales</taxon>
        <taxon>Desulfuribacillaceae</taxon>
        <taxon>Desulfuribacillus</taxon>
    </lineage>
</organism>